<dbReference type="Proteomes" id="UP000523007">
    <property type="component" value="Unassembled WGS sequence"/>
</dbReference>
<evidence type="ECO:0000259" key="1">
    <source>
        <dbReference type="Pfam" id="PF20058"/>
    </source>
</evidence>
<reference evidence="2 3" key="1">
    <citation type="submission" date="2020-08" db="EMBL/GenBank/DDBJ databases">
        <title>Sequencing the genomes of 1000 actinobacteria strains.</title>
        <authorList>
            <person name="Klenk H.-P."/>
        </authorList>
    </citation>
    <scope>NUCLEOTIDE SEQUENCE [LARGE SCALE GENOMIC DNA]</scope>
    <source>
        <strain evidence="2 3">DSM 102030</strain>
    </source>
</reference>
<gene>
    <name evidence="2" type="ORF">F4561_000996</name>
</gene>
<dbReference type="EMBL" id="JACHJT010000001">
    <property type="protein sequence ID" value="MBB4930176.1"/>
    <property type="molecule type" value="Genomic_DNA"/>
</dbReference>
<dbReference type="Pfam" id="PF20058">
    <property type="entry name" value="DUF6457"/>
    <property type="match status" value="1"/>
</dbReference>
<keyword evidence="3" id="KW-1185">Reference proteome</keyword>
<evidence type="ECO:0000313" key="2">
    <source>
        <dbReference type="EMBL" id="MBB4930176.1"/>
    </source>
</evidence>
<organism evidence="2 3">
    <name type="scientific">Lipingzhangella halophila</name>
    <dbReference type="NCBI Taxonomy" id="1783352"/>
    <lineage>
        <taxon>Bacteria</taxon>
        <taxon>Bacillati</taxon>
        <taxon>Actinomycetota</taxon>
        <taxon>Actinomycetes</taxon>
        <taxon>Streptosporangiales</taxon>
        <taxon>Nocardiopsidaceae</taxon>
        <taxon>Lipingzhangella</taxon>
    </lineage>
</organism>
<sequence>MTLVEWAERVCAELELSEEIGKADVDRILDLAKDAAHSVARPAAPLTTYLLGIAVGRGADPADAAAELRRLALEQAPEPPSDAG</sequence>
<feature type="domain" description="DUF6457" evidence="1">
    <location>
        <begin position="2"/>
        <end position="76"/>
    </location>
</feature>
<dbReference type="InterPro" id="IPR045598">
    <property type="entry name" value="DUF6457"/>
</dbReference>
<evidence type="ECO:0000313" key="3">
    <source>
        <dbReference type="Proteomes" id="UP000523007"/>
    </source>
</evidence>
<comment type="caution">
    <text evidence="2">The sequence shown here is derived from an EMBL/GenBank/DDBJ whole genome shotgun (WGS) entry which is preliminary data.</text>
</comment>
<proteinExistence type="predicted"/>
<protein>
    <recommendedName>
        <fullName evidence="1">DUF6457 domain-containing protein</fullName>
    </recommendedName>
</protein>
<name>A0A7W7REX2_9ACTN</name>
<accession>A0A7W7REX2</accession>
<dbReference type="AlphaFoldDB" id="A0A7W7REX2"/>
<dbReference type="RefSeq" id="WP_184575198.1">
    <property type="nucleotide sequence ID" value="NZ_JACHJT010000001.1"/>
</dbReference>